<evidence type="ECO:0000313" key="2">
    <source>
        <dbReference type="Proteomes" id="UP000004095"/>
    </source>
</evidence>
<keyword evidence="2" id="KW-1185">Reference proteome</keyword>
<sequence>MPIKKRKKGNLIIVKVFNGYKNYSPPGVAFAKVVNQPW</sequence>
<organism evidence="1 2">
    <name type="scientific">Microscilla marina ATCC 23134</name>
    <dbReference type="NCBI Taxonomy" id="313606"/>
    <lineage>
        <taxon>Bacteria</taxon>
        <taxon>Pseudomonadati</taxon>
        <taxon>Bacteroidota</taxon>
        <taxon>Cytophagia</taxon>
        <taxon>Cytophagales</taxon>
        <taxon>Microscillaceae</taxon>
        <taxon>Microscilla</taxon>
    </lineage>
</organism>
<evidence type="ECO:0000313" key="1">
    <source>
        <dbReference type="EMBL" id="EAY31899.1"/>
    </source>
</evidence>
<comment type="caution">
    <text evidence="1">The sequence shown here is derived from an EMBL/GenBank/DDBJ whole genome shotgun (WGS) entry which is preliminary data.</text>
</comment>
<dbReference type="Proteomes" id="UP000004095">
    <property type="component" value="Unassembled WGS sequence"/>
</dbReference>
<protein>
    <submittedName>
        <fullName evidence="1">Uncharacterized protein</fullName>
    </submittedName>
</protein>
<dbReference type="AlphaFoldDB" id="A1ZC96"/>
<name>A1ZC96_MICM2</name>
<dbReference type="EMBL" id="AAWS01000001">
    <property type="protein sequence ID" value="EAY31899.1"/>
    <property type="molecule type" value="Genomic_DNA"/>
</dbReference>
<reference evidence="1 2" key="1">
    <citation type="submission" date="2007-01" db="EMBL/GenBank/DDBJ databases">
        <authorList>
            <person name="Haygood M."/>
            <person name="Podell S."/>
            <person name="Anderson C."/>
            <person name="Hopkinson B."/>
            <person name="Roe K."/>
            <person name="Barbeau K."/>
            <person name="Gaasterland T."/>
            <person name="Ferriera S."/>
            <person name="Johnson J."/>
            <person name="Kravitz S."/>
            <person name="Beeson K."/>
            <person name="Sutton G."/>
            <person name="Rogers Y.-H."/>
            <person name="Friedman R."/>
            <person name="Frazier M."/>
            <person name="Venter J.C."/>
        </authorList>
    </citation>
    <scope>NUCLEOTIDE SEQUENCE [LARGE SCALE GENOMIC DNA]</scope>
    <source>
        <strain evidence="1 2">ATCC 23134</strain>
    </source>
</reference>
<gene>
    <name evidence="1" type="ORF">M23134_01928</name>
</gene>
<accession>A1ZC96</accession>
<proteinExistence type="predicted"/>